<dbReference type="InterPro" id="IPR017255">
    <property type="entry name" value="AcTrfase_GNAT_prd"/>
</dbReference>
<dbReference type="PROSITE" id="PS51186">
    <property type="entry name" value="GNAT"/>
    <property type="match status" value="1"/>
</dbReference>
<dbReference type="EMBL" id="JACOPB010000004">
    <property type="protein sequence ID" value="MBC5708433.1"/>
    <property type="molecule type" value="Genomic_DNA"/>
</dbReference>
<dbReference type="PANTHER" id="PTHR43877">
    <property type="entry name" value="AMINOALKYLPHOSPHONATE N-ACETYLTRANSFERASE-RELATED-RELATED"/>
    <property type="match status" value="1"/>
</dbReference>
<dbReference type="Proteomes" id="UP000634672">
    <property type="component" value="Unassembled WGS sequence"/>
</dbReference>
<dbReference type="InterPro" id="IPR050832">
    <property type="entry name" value="Bact_Acetyltransf"/>
</dbReference>
<protein>
    <submittedName>
        <fullName evidence="4">GNAT family N-acetyltransferase</fullName>
    </submittedName>
</protein>
<dbReference type="SUPFAM" id="SSF55729">
    <property type="entry name" value="Acyl-CoA N-acyltransferases (Nat)"/>
    <property type="match status" value="1"/>
</dbReference>
<feature type="domain" description="N-acetyltransferase" evidence="3">
    <location>
        <begin position="1"/>
        <end position="145"/>
    </location>
</feature>
<reference evidence="4 5" key="1">
    <citation type="submission" date="2020-08" db="EMBL/GenBank/DDBJ databases">
        <title>Genome public.</title>
        <authorList>
            <person name="Liu C."/>
            <person name="Sun Q."/>
        </authorList>
    </citation>
    <scope>NUCLEOTIDE SEQUENCE [LARGE SCALE GENOMIC DNA]</scope>
    <source>
        <strain evidence="4 5">NSJ-66</strain>
    </source>
</reference>
<dbReference type="RefSeq" id="WP_187021481.1">
    <property type="nucleotide sequence ID" value="NZ_JACOPB010000004.1"/>
</dbReference>
<keyword evidence="5" id="KW-1185">Reference proteome</keyword>
<dbReference type="PIRSF" id="PIRSF037663">
    <property type="entry name" value="Acetyltransf_GNAT_prd"/>
    <property type="match status" value="1"/>
</dbReference>
<keyword evidence="2" id="KW-0012">Acyltransferase</keyword>
<dbReference type="InterPro" id="IPR016181">
    <property type="entry name" value="Acyl_CoA_acyltransferase"/>
</dbReference>
<keyword evidence="1" id="KW-0808">Transferase</keyword>
<proteinExistence type="predicted"/>
<evidence type="ECO:0000313" key="5">
    <source>
        <dbReference type="Proteomes" id="UP000634672"/>
    </source>
</evidence>
<evidence type="ECO:0000313" key="4">
    <source>
        <dbReference type="EMBL" id="MBC5708433.1"/>
    </source>
</evidence>
<dbReference type="CDD" id="cd04301">
    <property type="entry name" value="NAT_SF"/>
    <property type="match status" value="1"/>
</dbReference>
<name>A0ABR7H5E9_9FIRM</name>
<dbReference type="Pfam" id="PF00583">
    <property type="entry name" value="Acetyltransf_1"/>
    <property type="match status" value="1"/>
</dbReference>
<evidence type="ECO:0000259" key="3">
    <source>
        <dbReference type="PROSITE" id="PS51186"/>
    </source>
</evidence>
<evidence type="ECO:0000256" key="2">
    <source>
        <dbReference type="ARBA" id="ARBA00023315"/>
    </source>
</evidence>
<gene>
    <name evidence="4" type="ORF">H8S75_10780</name>
</gene>
<dbReference type="InterPro" id="IPR000182">
    <property type="entry name" value="GNAT_dom"/>
</dbReference>
<comment type="caution">
    <text evidence="4">The sequence shown here is derived from an EMBL/GenBank/DDBJ whole genome shotgun (WGS) entry which is preliminary data.</text>
</comment>
<evidence type="ECO:0000256" key="1">
    <source>
        <dbReference type="ARBA" id="ARBA00022679"/>
    </source>
</evidence>
<accession>A0ABR7H5E9</accession>
<sequence>MQIRKMRIEDYENVRRLWMSTPGMGLNDVDDSEAGIGRFLMRNPNTCFIAVNGDEVAGVILSGHDGRRGYVYHTAVAAKERNRGIGSTLVQKAMDALENEGISKVALVVFDRNETGNKFWEKRGFTVRNDLVYRNKAVKEMVRIDT</sequence>
<dbReference type="Gene3D" id="3.40.630.30">
    <property type="match status" value="1"/>
</dbReference>
<organism evidence="4 5">
    <name type="scientific">Hungatella hominis</name>
    <dbReference type="NCBI Taxonomy" id="2763050"/>
    <lineage>
        <taxon>Bacteria</taxon>
        <taxon>Bacillati</taxon>
        <taxon>Bacillota</taxon>
        <taxon>Clostridia</taxon>
        <taxon>Lachnospirales</taxon>
        <taxon>Lachnospiraceae</taxon>
        <taxon>Hungatella</taxon>
    </lineage>
</organism>